<dbReference type="PATRIC" id="fig|1158609.3.peg.236"/>
<evidence type="ECO:0000256" key="7">
    <source>
        <dbReference type="ARBA" id="ARBA00022777"/>
    </source>
</evidence>
<comment type="caution">
    <text evidence="10">The sequence shown here is derived from an EMBL/GenBank/DDBJ whole genome shotgun (WGS) entry which is preliminary data.</text>
</comment>
<keyword evidence="8" id="KW-1133">Transmembrane helix</keyword>
<keyword evidence="5" id="KW-0808">Transferase</keyword>
<dbReference type="PANTHER" id="PTHR45008">
    <property type="entry name" value="PTS SYSTEM GLUCOSE-SPECIFIC EIIA COMPONENT"/>
    <property type="match status" value="1"/>
</dbReference>
<evidence type="ECO:0000256" key="6">
    <source>
        <dbReference type="ARBA" id="ARBA00022683"/>
    </source>
</evidence>
<feature type="transmembrane region" description="Helical" evidence="8">
    <location>
        <begin position="7"/>
        <end position="26"/>
    </location>
</feature>
<dbReference type="SUPFAM" id="SSF51261">
    <property type="entry name" value="Duplicated hybrid motif"/>
    <property type="match status" value="1"/>
</dbReference>
<keyword evidence="8" id="KW-0472">Membrane</keyword>
<dbReference type="InterPro" id="IPR011055">
    <property type="entry name" value="Dup_hybrid_motif"/>
</dbReference>
<sequence length="198" mass="21985">MKFYSTFLVVSAEIAFVATFAIQWYLGFDDIENDNEILSKKAESKKVESIQEIYSPLNGTVIPLSEFPDPVFANEMMGKGVAILPKENKVYSPVVGKVVSIFETKHAIGIEDSNGVEVLIHIGLNTVELKGKYFELFVQVGDSIKMGDTLAHFDREEIEKEGYSMITPIIITNSADYQEVLVVAKGEIQPGIPLITVY</sequence>
<dbReference type="InterPro" id="IPR050890">
    <property type="entry name" value="PTS_EIIA_component"/>
</dbReference>
<dbReference type="Proteomes" id="UP000013781">
    <property type="component" value="Unassembled WGS sequence"/>
</dbReference>
<feature type="domain" description="PTS EIIA type-1" evidence="9">
    <location>
        <begin position="69"/>
        <end position="173"/>
    </location>
</feature>
<dbReference type="PROSITE" id="PS51093">
    <property type="entry name" value="PTS_EIIA_TYPE_1"/>
    <property type="match status" value="1"/>
</dbReference>
<dbReference type="GO" id="GO:0016301">
    <property type="term" value="F:kinase activity"/>
    <property type="evidence" value="ECO:0007669"/>
    <property type="project" value="UniProtKB-KW"/>
</dbReference>
<evidence type="ECO:0000256" key="8">
    <source>
        <dbReference type="SAM" id="Phobius"/>
    </source>
</evidence>
<keyword evidence="3" id="KW-0813">Transport</keyword>
<dbReference type="RefSeq" id="WP_010763674.1">
    <property type="nucleotide sequence ID" value="NZ_ASWB01000004.1"/>
</dbReference>
<keyword evidence="7" id="KW-0418">Kinase</keyword>
<dbReference type="EMBL" id="ASWB01000004">
    <property type="protein sequence ID" value="EOT65252.1"/>
    <property type="molecule type" value="Genomic_DNA"/>
</dbReference>
<evidence type="ECO:0000313" key="12">
    <source>
        <dbReference type="Proteomes" id="UP000013781"/>
    </source>
</evidence>
<dbReference type="HOGENOM" id="CLU_012312_5_2_9"/>
<evidence type="ECO:0000256" key="4">
    <source>
        <dbReference type="ARBA" id="ARBA00022597"/>
    </source>
</evidence>
<dbReference type="GO" id="GO:0005886">
    <property type="term" value="C:plasma membrane"/>
    <property type="evidence" value="ECO:0007669"/>
    <property type="project" value="UniProtKB-SubCell"/>
</dbReference>
<gene>
    <name evidence="11" type="ORF">I586_02986</name>
    <name evidence="10" type="ORF">UAY_00251</name>
</gene>
<dbReference type="AlphaFoldDB" id="R2TNZ7"/>
<dbReference type="STRING" id="155617.RV09_GL001840"/>
<evidence type="ECO:0000313" key="11">
    <source>
        <dbReference type="EMBL" id="EOT65252.1"/>
    </source>
</evidence>
<evidence type="ECO:0000313" key="10">
    <source>
        <dbReference type="EMBL" id="EOI06909.1"/>
    </source>
</evidence>
<dbReference type="GO" id="GO:0005737">
    <property type="term" value="C:cytoplasm"/>
    <property type="evidence" value="ECO:0007669"/>
    <property type="project" value="UniProtKB-SubCell"/>
</dbReference>
<proteinExistence type="predicted"/>
<keyword evidence="8" id="KW-0812">Transmembrane</keyword>
<dbReference type="NCBIfam" id="TIGR00830">
    <property type="entry name" value="PTBA"/>
    <property type="match status" value="1"/>
</dbReference>
<comment type="subcellular location">
    <subcellularLocation>
        <location evidence="2">Cell membrane</location>
        <topology evidence="2">Multi-pass membrane protein</topology>
    </subcellularLocation>
    <subcellularLocation>
        <location evidence="1">Cytoplasm</location>
    </subcellularLocation>
</comment>
<dbReference type="Pfam" id="PF00358">
    <property type="entry name" value="PTS_EIIA_1"/>
    <property type="match status" value="1"/>
</dbReference>
<reference evidence="11 13" key="2">
    <citation type="submission" date="2013-03" db="EMBL/GenBank/DDBJ databases">
        <title>The Genome Sequence of Enterococcus moraviensis BAA-383 (PacBio/Illumina hybrid assembly).</title>
        <authorList>
            <consortium name="The Broad Institute Genomics Platform"/>
            <consortium name="The Broad Institute Genome Sequencing Center for Infectious Disease"/>
            <person name="Earl A."/>
            <person name="Russ C."/>
            <person name="Gilmore M."/>
            <person name="Surin D."/>
            <person name="Walker B."/>
            <person name="Young S."/>
            <person name="Zeng Q."/>
            <person name="Gargeya S."/>
            <person name="Fitzgerald M."/>
            <person name="Haas B."/>
            <person name="Abouelleil A."/>
            <person name="Allen A.W."/>
            <person name="Alvarado L."/>
            <person name="Arachchi H.M."/>
            <person name="Berlin A.M."/>
            <person name="Chapman S.B."/>
            <person name="Gainer-Dewar J."/>
            <person name="Goldberg J."/>
            <person name="Griggs A."/>
            <person name="Gujja S."/>
            <person name="Hansen M."/>
            <person name="Howarth C."/>
            <person name="Imamovic A."/>
            <person name="Ireland A."/>
            <person name="Larimer J."/>
            <person name="McCowan C."/>
            <person name="Murphy C."/>
            <person name="Pearson M."/>
            <person name="Poon T.W."/>
            <person name="Priest M."/>
            <person name="Roberts A."/>
            <person name="Saif S."/>
            <person name="Shea T."/>
            <person name="Sisk P."/>
            <person name="Sykes S."/>
            <person name="Wortman J."/>
            <person name="Nusbaum C."/>
            <person name="Birren B."/>
        </authorList>
    </citation>
    <scope>NUCLEOTIDE SEQUENCE [LARGE SCALE GENOMIC DNA]</scope>
    <source>
        <strain evidence="11 13">ATCC BAA-383</strain>
    </source>
</reference>
<reference evidence="10 12" key="1">
    <citation type="submission" date="2013-02" db="EMBL/GenBank/DDBJ databases">
        <title>The Genome Sequence of Enterococcus moraviensis BAA-383.</title>
        <authorList>
            <consortium name="The Broad Institute Genome Sequencing Platform"/>
            <consortium name="The Broad Institute Genome Sequencing Center for Infectious Disease"/>
            <person name="Earl A.M."/>
            <person name="Gilmore M.S."/>
            <person name="Lebreton F."/>
            <person name="Walker B."/>
            <person name="Young S.K."/>
            <person name="Zeng Q."/>
            <person name="Gargeya S."/>
            <person name="Fitzgerald M."/>
            <person name="Haas B."/>
            <person name="Abouelleil A."/>
            <person name="Alvarado L."/>
            <person name="Arachchi H.M."/>
            <person name="Berlin A.M."/>
            <person name="Chapman S.B."/>
            <person name="Dewar J."/>
            <person name="Goldberg J."/>
            <person name="Griggs A."/>
            <person name="Gujja S."/>
            <person name="Hansen M."/>
            <person name="Howarth C."/>
            <person name="Imamovic A."/>
            <person name="Larimer J."/>
            <person name="McCowan C."/>
            <person name="Murphy C."/>
            <person name="Neiman D."/>
            <person name="Pearson M."/>
            <person name="Priest M."/>
            <person name="Roberts A."/>
            <person name="Saif S."/>
            <person name="Shea T."/>
            <person name="Sisk P."/>
            <person name="Sykes S."/>
            <person name="Wortman J."/>
            <person name="Nusbaum C."/>
            <person name="Birren B."/>
        </authorList>
    </citation>
    <scope>NUCLEOTIDE SEQUENCE [LARGE SCALE GENOMIC DNA]</scope>
    <source>
        <strain evidence="10 12">ATCC BAA-383</strain>
    </source>
</reference>
<dbReference type="GO" id="GO:0009401">
    <property type="term" value="P:phosphoenolpyruvate-dependent sugar phosphotransferase system"/>
    <property type="evidence" value="ECO:0007669"/>
    <property type="project" value="UniProtKB-KW"/>
</dbReference>
<dbReference type="eggNOG" id="COG2190">
    <property type="taxonomic scope" value="Bacteria"/>
</dbReference>
<dbReference type="Gene3D" id="2.70.70.10">
    <property type="entry name" value="Glucose Permease (Domain IIA)"/>
    <property type="match status" value="1"/>
</dbReference>
<evidence type="ECO:0000256" key="1">
    <source>
        <dbReference type="ARBA" id="ARBA00004496"/>
    </source>
</evidence>
<dbReference type="PANTHER" id="PTHR45008:SF1">
    <property type="entry name" value="PTS SYSTEM GLUCOSE-SPECIFIC EIIA COMPONENT"/>
    <property type="match status" value="1"/>
</dbReference>
<dbReference type="PROSITE" id="PS00371">
    <property type="entry name" value="PTS_EIIA_TYPE_1_HIS"/>
    <property type="match status" value="1"/>
</dbReference>
<evidence type="ECO:0000256" key="3">
    <source>
        <dbReference type="ARBA" id="ARBA00022448"/>
    </source>
</evidence>
<dbReference type="Proteomes" id="UP000014157">
    <property type="component" value="Unassembled WGS sequence"/>
</dbReference>
<dbReference type="FunFam" id="2.70.70.10:FF:000001">
    <property type="entry name" value="PTS system glucose-specific IIA component"/>
    <property type="match status" value="1"/>
</dbReference>
<dbReference type="OrthoDB" id="9769191at2"/>
<evidence type="ECO:0000259" key="9">
    <source>
        <dbReference type="PROSITE" id="PS51093"/>
    </source>
</evidence>
<evidence type="ECO:0000313" key="13">
    <source>
        <dbReference type="Proteomes" id="UP000014157"/>
    </source>
</evidence>
<protein>
    <submittedName>
        <fullName evidence="10">PTS system, glucose subfamily, IIA component</fullName>
    </submittedName>
</protein>
<keyword evidence="13" id="KW-1185">Reference proteome</keyword>
<keyword evidence="6" id="KW-0598">Phosphotransferase system</keyword>
<accession>R2TNZ7</accession>
<organism evidence="10 12">
    <name type="scientific">Enterococcus moraviensis ATCC BAA-383</name>
    <dbReference type="NCBI Taxonomy" id="1158609"/>
    <lineage>
        <taxon>Bacteria</taxon>
        <taxon>Bacillati</taxon>
        <taxon>Bacillota</taxon>
        <taxon>Bacilli</taxon>
        <taxon>Lactobacillales</taxon>
        <taxon>Enterococcaceae</taxon>
        <taxon>Enterococcus</taxon>
    </lineage>
</organism>
<dbReference type="InterPro" id="IPR001127">
    <property type="entry name" value="PTS_EIIA_1_perm"/>
</dbReference>
<keyword evidence="4" id="KW-0762">Sugar transport</keyword>
<dbReference type="EMBL" id="AJAS01000002">
    <property type="protein sequence ID" value="EOI06909.1"/>
    <property type="molecule type" value="Genomic_DNA"/>
</dbReference>
<evidence type="ECO:0000256" key="2">
    <source>
        <dbReference type="ARBA" id="ARBA00004651"/>
    </source>
</evidence>
<evidence type="ECO:0000256" key="5">
    <source>
        <dbReference type="ARBA" id="ARBA00022679"/>
    </source>
</evidence>
<name>R2TNZ7_9ENTE</name>